<gene>
    <name evidence="1" type="ORF">DPEC_G00056720</name>
</gene>
<proteinExistence type="predicted"/>
<reference evidence="1" key="1">
    <citation type="submission" date="2021-05" db="EMBL/GenBank/DDBJ databases">
        <authorList>
            <person name="Pan Q."/>
            <person name="Jouanno E."/>
            <person name="Zahm M."/>
            <person name="Klopp C."/>
            <person name="Cabau C."/>
            <person name="Louis A."/>
            <person name="Berthelot C."/>
            <person name="Parey E."/>
            <person name="Roest Crollius H."/>
            <person name="Montfort J."/>
            <person name="Robinson-Rechavi M."/>
            <person name="Bouchez O."/>
            <person name="Lampietro C."/>
            <person name="Lopez Roques C."/>
            <person name="Donnadieu C."/>
            <person name="Postlethwait J."/>
            <person name="Bobe J."/>
            <person name="Dillon D."/>
            <person name="Chandos A."/>
            <person name="von Hippel F."/>
            <person name="Guiguen Y."/>
        </authorList>
    </citation>
    <scope>NUCLEOTIDE SEQUENCE</scope>
    <source>
        <strain evidence="1">YG-Jan2019</strain>
    </source>
</reference>
<dbReference type="EMBL" id="CM055732">
    <property type="protein sequence ID" value="KAJ8011300.1"/>
    <property type="molecule type" value="Genomic_DNA"/>
</dbReference>
<name>A0ACC2H6M5_DALPE</name>
<comment type="caution">
    <text evidence="1">The sequence shown here is derived from an EMBL/GenBank/DDBJ whole genome shotgun (WGS) entry which is preliminary data.</text>
</comment>
<evidence type="ECO:0000313" key="1">
    <source>
        <dbReference type="EMBL" id="KAJ8011300.1"/>
    </source>
</evidence>
<keyword evidence="2" id="KW-1185">Reference proteome</keyword>
<dbReference type="Proteomes" id="UP001157502">
    <property type="component" value="Chromosome 5"/>
</dbReference>
<protein>
    <submittedName>
        <fullName evidence="1">Uncharacterized protein</fullName>
    </submittedName>
</protein>
<accession>A0ACC2H6M5</accession>
<evidence type="ECO:0000313" key="2">
    <source>
        <dbReference type="Proteomes" id="UP001157502"/>
    </source>
</evidence>
<sequence length="578" mass="62984">MYSSSYSQATLGLAARRSMKKPQGKSCGYYMRLVFLFSSLIQSLIILSLVLFLVYGRSPDAAAESRITELEKSFNRVSVDNMNLRLQTKNLTRLLNATQTEKMQTDLKQAKIRELINVSYMYINELRAHYSQSETEKRNCQSELRRIQVTSPPLPYGRIIQVKPDLSCALLRDNFTHTVGVMKIDLANMAKARNVLTLETIALRRDKKFLQDQLDNYRATCKQDFAQSLEGISNVSRSFLSMIDTLARKISTFVLTCRTESVHLSHILNNCTTLSREVETKFQRYLDNVGNQVFEIQSSRAWLQATKTQLAEDYSWCSQNRSAMALEHSQTLKKNQETYDTQMERLLLSIKRLQGDSGLKDTHINILTDQIKDYNASLANCAPKTSISNPTFPRTMGSNPSTYSGPGYRSGGYGSSTTGNSNPGMTGGIGTGVGKTDLEKIWTGMQAYNRVPSGTGTGSTSSAGTSSGGVKVTGPVGGYPNTYSSAGTSSGGVKMTGPVGGYPNTYSSAGTSSGGVKMTGPVGGYPNTYSSAGTSSGGVKMTGPVGGYPNTYSSANINQHLRELQQQLTPNSGKEVSG</sequence>
<organism evidence="1 2">
    <name type="scientific">Dallia pectoralis</name>
    <name type="common">Alaska blackfish</name>
    <dbReference type="NCBI Taxonomy" id="75939"/>
    <lineage>
        <taxon>Eukaryota</taxon>
        <taxon>Metazoa</taxon>
        <taxon>Chordata</taxon>
        <taxon>Craniata</taxon>
        <taxon>Vertebrata</taxon>
        <taxon>Euteleostomi</taxon>
        <taxon>Actinopterygii</taxon>
        <taxon>Neopterygii</taxon>
        <taxon>Teleostei</taxon>
        <taxon>Protacanthopterygii</taxon>
        <taxon>Esociformes</taxon>
        <taxon>Umbridae</taxon>
        <taxon>Dallia</taxon>
    </lineage>
</organism>